<evidence type="ECO:0000256" key="2">
    <source>
        <dbReference type="ARBA" id="ARBA00022448"/>
    </source>
</evidence>
<feature type="transmembrane region" description="Helical" evidence="7">
    <location>
        <begin position="306"/>
        <end position="326"/>
    </location>
</feature>
<evidence type="ECO:0000256" key="6">
    <source>
        <dbReference type="ARBA" id="ARBA00023136"/>
    </source>
</evidence>
<evidence type="ECO:0000256" key="1">
    <source>
        <dbReference type="ARBA" id="ARBA00004651"/>
    </source>
</evidence>
<dbReference type="InterPro" id="IPR036259">
    <property type="entry name" value="MFS_trans_sf"/>
</dbReference>
<feature type="transmembrane region" description="Helical" evidence="7">
    <location>
        <begin position="333"/>
        <end position="354"/>
    </location>
</feature>
<feature type="transmembrane region" description="Helical" evidence="7">
    <location>
        <begin position="112"/>
        <end position="129"/>
    </location>
</feature>
<evidence type="ECO:0000256" key="3">
    <source>
        <dbReference type="ARBA" id="ARBA00022475"/>
    </source>
</evidence>
<accession>A0ABT3X737</accession>
<dbReference type="PROSITE" id="PS50850">
    <property type="entry name" value="MFS"/>
    <property type="match status" value="1"/>
</dbReference>
<feature type="transmembrane region" description="Helical" evidence="7">
    <location>
        <begin position="169"/>
        <end position="191"/>
    </location>
</feature>
<dbReference type="Gene3D" id="1.20.1250.20">
    <property type="entry name" value="MFS general substrate transporter like domains"/>
    <property type="match status" value="1"/>
</dbReference>
<dbReference type="PANTHER" id="PTHR42718:SF9">
    <property type="entry name" value="MAJOR FACILITATOR SUPERFAMILY MULTIDRUG TRANSPORTER MFSC"/>
    <property type="match status" value="1"/>
</dbReference>
<feature type="domain" description="Major facilitator superfamily (MFS) profile" evidence="8">
    <location>
        <begin position="16"/>
        <end position="500"/>
    </location>
</feature>
<dbReference type="SUPFAM" id="SSF103473">
    <property type="entry name" value="MFS general substrate transporter"/>
    <property type="match status" value="1"/>
</dbReference>
<keyword evidence="10" id="KW-1185">Reference proteome</keyword>
<comment type="caution">
    <text evidence="9">The sequence shown here is derived from an EMBL/GenBank/DDBJ whole genome shotgun (WGS) entry which is preliminary data.</text>
</comment>
<feature type="transmembrane region" description="Helical" evidence="7">
    <location>
        <begin position="473"/>
        <end position="493"/>
    </location>
</feature>
<dbReference type="CDD" id="cd17321">
    <property type="entry name" value="MFS_MMR_MDR_like"/>
    <property type="match status" value="1"/>
</dbReference>
<dbReference type="Gene3D" id="1.20.1720.10">
    <property type="entry name" value="Multidrug resistance protein D"/>
    <property type="match status" value="1"/>
</dbReference>
<keyword evidence="4 7" id="KW-0812">Transmembrane</keyword>
<keyword evidence="3" id="KW-1003">Cell membrane</keyword>
<dbReference type="InterPro" id="IPR020846">
    <property type="entry name" value="MFS_dom"/>
</dbReference>
<dbReference type="PANTHER" id="PTHR42718">
    <property type="entry name" value="MAJOR FACILITATOR SUPERFAMILY MULTIDRUG TRANSPORTER MFSC"/>
    <property type="match status" value="1"/>
</dbReference>
<proteinExistence type="predicted"/>
<gene>
    <name evidence="9" type="ORF">OTG14_01425</name>
</gene>
<dbReference type="RefSeq" id="WP_267215182.1">
    <property type="nucleotide sequence ID" value="NZ_JAPMLV010000001.1"/>
</dbReference>
<feature type="transmembrane region" description="Helical" evidence="7">
    <location>
        <begin position="399"/>
        <end position="420"/>
    </location>
</feature>
<sequence>MRSFITSFLRLAGSPAAASIFVAAILLPVSFTGGVVTTPAISHELGGSAAALSWLTNGFMLTFGSFLLSAGIMADAAGRKRVFILGLLIFGLSSSLIFLANNLFLISVLRSLQGIAAAMTLAGGSAVLAQLYEGVARTRAFSILGTMFGTGLAFGPLVIGFITDVLGWRWVYALMALISGTVMLAGSLFIPMSEKSENRQVDYAGLALFTAALVLFTAGVMLVPVWGFLSLSNLALFATALLLFITFIVRCLNVENPVFDLSLVREPRFAGVLLLPVATCYCYVVLLIILPLHFMGGDGLSETQSAFYLMALTAPMLIVPSLAALMTRWFNPGAVSAAGLMLSAAGLLILGLALQSTSSNLLVFSLVLTGAGAALPWGLMDGLAISSVPVEKSGMAAGLFNTVRVAGEGIALAMVSAFLVEMNALNLRKNLSGYASKSIDSAASWLGSGNIERAAALLPELSHPLLRESYDSAYVWLFRLLAVITALCAFLVWRMLGRISPVYTSLPSAGSRPRPPC</sequence>
<dbReference type="EMBL" id="JAPMLV010000001">
    <property type="protein sequence ID" value="MCX8301622.1"/>
    <property type="molecule type" value="Genomic_DNA"/>
</dbReference>
<feature type="transmembrane region" description="Helical" evidence="7">
    <location>
        <begin position="141"/>
        <end position="163"/>
    </location>
</feature>
<feature type="transmembrane region" description="Helical" evidence="7">
    <location>
        <begin position="12"/>
        <end position="31"/>
    </location>
</feature>
<feature type="transmembrane region" description="Helical" evidence="7">
    <location>
        <begin position="51"/>
        <end position="70"/>
    </location>
</feature>
<dbReference type="PROSITE" id="PS00216">
    <property type="entry name" value="SUGAR_TRANSPORT_1"/>
    <property type="match status" value="1"/>
</dbReference>
<evidence type="ECO:0000259" key="8">
    <source>
        <dbReference type="PROSITE" id="PS50850"/>
    </source>
</evidence>
<evidence type="ECO:0000256" key="4">
    <source>
        <dbReference type="ARBA" id="ARBA00022692"/>
    </source>
</evidence>
<feature type="transmembrane region" description="Helical" evidence="7">
    <location>
        <begin position="234"/>
        <end position="252"/>
    </location>
</feature>
<feature type="transmembrane region" description="Helical" evidence="7">
    <location>
        <begin position="203"/>
        <end position="228"/>
    </location>
</feature>
<dbReference type="InterPro" id="IPR005829">
    <property type="entry name" value="Sugar_transporter_CS"/>
</dbReference>
<feature type="transmembrane region" description="Helical" evidence="7">
    <location>
        <begin position="272"/>
        <end position="294"/>
    </location>
</feature>
<feature type="transmembrane region" description="Helical" evidence="7">
    <location>
        <begin position="82"/>
        <end position="106"/>
    </location>
</feature>
<evidence type="ECO:0000256" key="5">
    <source>
        <dbReference type="ARBA" id="ARBA00022989"/>
    </source>
</evidence>
<keyword evidence="2" id="KW-0813">Transport</keyword>
<dbReference type="Pfam" id="PF07690">
    <property type="entry name" value="MFS_1"/>
    <property type="match status" value="1"/>
</dbReference>
<evidence type="ECO:0000313" key="9">
    <source>
        <dbReference type="EMBL" id="MCX8301622.1"/>
    </source>
</evidence>
<protein>
    <submittedName>
        <fullName evidence="9">MFS transporter</fullName>
    </submittedName>
</protein>
<dbReference type="InterPro" id="IPR011701">
    <property type="entry name" value="MFS"/>
</dbReference>
<dbReference type="Proteomes" id="UP001163211">
    <property type="component" value="Unassembled WGS sequence"/>
</dbReference>
<comment type="subcellular location">
    <subcellularLocation>
        <location evidence="1">Cell membrane</location>
        <topology evidence="1">Multi-pass membrane protein</topology>
    </subcellularLocation>
</comment>
<evidence type="ECO:0000256" key="7">
    <source>
        <dbReference type="SAM" id="Phobius"/>
    </source>
</evidence>
<evidence type="ECO:0000313" key="10">
    <source>
        <dbReference type="Proteomes" id="UP001163211"/>
    </source>
</evidence>
<reference evidence="9" key="1">
    <citation type="submission" date="2022-11" db="EMBL/GenBank/DDBJ databases">
        <title>The draft genomes of two Enterobacter strains.</title>
        <authorList>
            <person name="He Y."/>
            <person name="Wu S."/>
            <person name="Feng Y."/>
            <person name="Zong Z."/>
        </authorList>
    </citation>
    <scope>NUCLEOTIDE SEQUENCE</scope>
    <source>
        <strain evidence="9">155092</strain>
    </source>
</reference>
<keyword evidence="5 7" id="KW-1133">Transmembrane helix</keyword>
<keyword evidence="6 7" id="KW-0472">Membrane</keyword>
<name>A0ABT3X737_9ENTR</name>
<organism evidence="9 10">
    <name type="scientific">Enterobacter pseudoroggenkampii</name>
    <dbReference type="NCBI Taxonomy" id="2996112"/>
    <lineage>
        <taxon>Bacteria</taxon>
        <taxon>Pseudomonadati</taxon>
        <taxon>Pseudomonadota</taxon>
        <taxon>Gammaproteobacteria</taxon>
        <taxon>Enterobacterales</taxon>
        <taxon>Enterobacteriaceae</taxon>
        <taxon>Enterobacter</taxon>
    </lineage>
</organism>